<feature type="repeat" description="ANK" evidence="1">
    <location>
        <begin position="676"/>
        <end position="708"/>
    </location>
</feature>
<feature type="compositionally biased region" description="Polar residues" evidence="2">
    <location>
        <begin position="464"/>
        <end position="479"/>
    </location>
</feature>
<dbReference type="PROSITE" id="PS50088">
    <property type="entry name" value="ANK_REPEAT"/>
    <property type="match status" value="12"/>
</dbReference>
<dbReference type="SUPFAM" id="SSF48403">
    <property type="entry name" value="Ankyrin repeat"/>
    <property type="match status" value="2"/>
</dbReference>
<dbReference type="InterPro" id="IPR036770">
    <property type="entry name" value="Ankyrin_rpt-contain_sf"/>
</dbReference>
<dbReference type="InterPro" id="IPR002110">
    <property type="entry name" value="Ankyrin_rpt"/>
</dbReference>
<dbReference type="Pfam" id="PF00023">
    <property type="entry name" value="Ank"/>
    <property type="match status" value="1"/>
</dbReference>
<feature type="repeat" description="ANK" evidence="1">
    <location>
        <begin position="1037"/>
        <end position="1069"/>
    </location>
</feature>
<feature type="repeat" description="ANK" evidence="1">
    <location>
        <begin position="1136"/>
        <end position="1168"/>
    </location>
</feature>
<evidence type="ECO:0000313" key="5">
    <source>
        <dbReference type="Proteomes" id="UP001159405"/>
    </source>
</evidence>
<organism evidence="4 5">
    <name type="scientific">Porites lobata</name>
    <dbReference type="NCBI Taxonomy" id="104759"/>
    <lineage>
        <taxon>Eukaryota</taxon>
        <taxon>Metazoa</taxon>
        <taxon>Cnidaria</taxon>
        <taxon>Anthozoa</taxon>
        <taxon>Hexacorallia</taxon>
        <taxon>Scleractinia</taxon>
        <taxon>Fungiina</taxon>
        <taxon>Poritidae</taxon>
        <taxon>Porites</taxon>
    </lineage>
</organism>
<feature type="domain" description="TRADD-like N-terminal" evidence="3">
    <location>
        <begin position="552"/>
        <end position="599"/>
    </location>
</feature>
<gene>
    <name evidence="4" type="ORF">PLOB_00015812</name>
</gene>
<dbReference type="PANTHER" id="PTHR46224">
    <property type="entry name" value="ANKYRIN REPEAT FAMILY PROTEIN"/>
    <property type="match status" value="1"/>
</dbReference>
<name>A0ABN8R780_9CNID</name>
<dbReference type="PANTHER" id="PTHR46224:SF64">
    <property type="entry name" value="IQ MOTIF AND ANKYRIN REPEAT DOMAIN-CONTAINING PROTEIN 1"/>
    <property type="match status" value="1"/>
</dbReference>
<dbReference type="InterPro" id="IPR049341">
    <property type="entry name" value="TRADD-like_N"/>
</dbReference>
<feature type="repeat" description="ANK" evidence="1">
    <location>
        <begin position="1202"/>
        <end position="1234"/>
    </location>
</feature>
<feature type="repeat" description="ANK" evidence="1">
    <location>
        <begin position="1103"/>
        <end position="1135"/>
    </location>
</feature>
<evidence type="ECO:0000256" key="2">
    <source>
        <dbReference type="SAM" id="MobiDB-lite"/>
    </source>
</evidence>
<dbReference type="Pfam" id="PF20706">
    <property type="entry name" value="GT4-conflict"/>
    <property type="match status" value="1"/>
</dbReference>
<comment type="caution">
    <text evidence="4">The sequence shown here is derived from an EMBL/GenBank/DDBJ whole genome shotgun (WGS) entry which is preliminary data.</text>
</comment>
<dbReference type="CDD" id="cd03801">
    <property type="entry name" value="GT4_PimA-like"/>
    <property type="match status" value="1"/>
</dbReference>
<feature type="repeat" description="ANK" evidence="1">
    <location>
        <begin position="1235"/>
        <end position="1260"/>
    </location>
</feature>
<feature type="region of interest" description="Disordered" evidence="2">
    <location>
        <begin position="432"/>
        <end position="487"/>
    </location>
</feature>
<feature type="repeat" description="ANK" evidence="1">
    <location>
        <begin position="1169"/>
        <end position="1201"/>
    </location>
</feature>
<protein>
    <recommendedName>
        <fullName evidence="3">TRADD-like N-terminal domain-containing protein</fullName>
    </recommendedName>
</protein>
<accession>A0ABN8R780</accession>
<feature type="repeat" description="ANK" evidence="1">
    <location>
        <begin position="1070"/>
        <end position="1102"/>
    </location>
</feature>
<keyword evidence="1" id="KW-0040">ANK repeat</keyword>
<evidence type="ECO:0000259" key="3">
    <source>
        <dbReference type="Pfam" id="PF20694"/>
    </source>
</evidence>
<feature type="repeat" description="ANK" evidence="1">
    <location>
        <begin position="971"/>
        <end position="1003"/>
    </location>
</feature>
<dbReference type="SUPFAM" id="SSF53756">
    <property type="entry name" value="UDP-Glycosyltransferase/glycogen phosphorylase"/>
    <property type="match status" value="1"/>
</dbReference>
<dbReference type="Gene3D" id="1.25.40.20">
    <property type="entry name" value="Ankyrin repeat-containing domain"/>
    <property type="match status" value="4"/>
</dbReference>
<reference evidence="4 5" key="1">
    <citation type="submission" date="2022-05" db="EMBL/GenBank/DDBJ databases">
        <authorList>
            <consortium name="Genoscope - CEA"/>
            <person name="William W."/>
        </authorList>
    </citation>
    <scope>NUCLEOTIDE SEQUENCE [LARGE SCALE GENOMIC DNA]</scope>
</reference>
<dbReference type="PROSITE" id="PS50297">
    <property type="entry name" value="ANK_REP_REGION"/>
    <property type="match status" value="12"/>
</dbReference>
<dbReference type="SMART" id="SM00248">
    <property type="entry name" value="ANK"/>
    <property type="match status" value="15"/>
</dbReference>
<feature type="repeat" description="ANK" evidence="1">
    <location>
        <begin position="904"/>
        <end position="936"/>
    </location>
</feature>
<sequence length="1378" mass="155606">MASVLQKVQTHDDRVHGFRKVKVTILASEWGSSNGGLSTINRELAIQLAKFPEVEITFFLPKCSQEEKNVALDHKVKIVEATPLPCFEQLDWLCFPPDDLEIDIVVGHGVKLGKQAQVIKKSKRCKWIQVVHTDPEELGMFKSYSRPISKGEEKHKNEVELCEMADHVVRIGPKLSEAFRSYLSGCDKDGNVFDLTPGVFEEFETVKQVSHSDRQQRRVLVFGRGDVEDFELKGFDIAGKAIAALKDSRLVFVGARDGKHEEIAKRLIECGVPASRLNVKGFVQDREGLKRLFQQADLAVMPSRTEGFGLTGVEAMSAGLPVLVSGNSGFGEALRSAAFGSSFVIDSDDAAVWTVAIQKILSKDRECRLEEAVTLRDFYGRKYNWAKQMKELVDRMICLTYEDSLKVRSSLETECNASERMEDMTEDLEEIDNSQRTNSYHDEQLVSETPLSSDRELKADAASGNPTKISTNSDSQSQTSRKRKMSEFSCNPGMQKLELNYYEALFSRINDEQSKIVHETLQRQILVYFQHRTIATSEGVSGLIEYIKKTHNVALESVGLGSLEITFRCTSLGSLESLWSDYQSGHLNDIAERYLVTDDIKRKLDLESIRLKTIIEEENYRICKRILMEKSFSTDFSPSTESDQEAALLAADTSLDVSKNKKQFLTHMERAEKAKASRGFLHKAAIKGQYETVKMLLESGEDVDQKDQFSLTPLHLACWYGQESIVILLLEHGANVKAKDKFQRTPLQKAERQENHSIVQLLLKNDPTPSLLQPVSLKKLSRKAFLQVDKQSGFNLLQAAVLEGKYDIVLKANGLLENFLEEMEHRKTGNNAKEFPGKTAVDILSFVLETKSSHYSIERFYKNLSENNSRLNELQWGTCNDDVEQAVEFVLSDGVDINARASDNDYTALLWASSSSSSQFIETLIDLGADVNAQRKDEKVTPLILAIEWNIYMAACLPLRHGADVDVQGGDGFTPLHFAVSKGHENLCRLLLEHNADVNIRDKDGDTPLHLCVREGNESLCRLLLEHNANVHFRDKDGNTPLHLCVRERNENLCTLLLEHNANVNFGDKHGDTPLHWCVRKGNENLCRLLLEHNANVNFGGKDGDTPLHLCVREGNENLSRLLLEHNANVNFFDKDGDTPFHLCVREGNENLCRLLLEHNANANFRDKDGNTPLHLCVRERNENLCRLLLEHNAKVNFGDKHGDTPLHWCVRKGDENLCRLLLEHNANVNFRDKDGDTPLHLCVREGNENLSRLLLEHNAMQRHTKFELSSAQKAIETKYTTGVASVQGALTFGAQFIEAKELSAVCGITRTVDLIHDTRHLCTRSKIDGIKAMSRGISGGKQVIKFVNTSNRGRVCLFYQTRRRFQYPKCWQDLRHY</sequence>
<dbReference type="EMBL" id="CALNXK010000198">
    <property type="protein sequence ID" value="CAH3175263.1"/>
    <property type="molecule type" value="Genomic_DNA"/>
</dbReference>
<evidence type="ECO:0000256" key="1">
    <source>
        <dbReference type="PROSITE-ProRule" id="PRU00023"/>
    </source>
</evidence>
<dbReference type="Pfam" id="PF12796">
    <property type="entry name" value="Ank_2"/>
    <property type="match status" value="4"/>
</dbReference>
<dbReference type="InterPro" id="IPR051616">
    <property type="entry name" value="Cul2-RING_E3_ligase_SR"/>
</dbReference>
<feature type="repeat" description="ANK" evidence="1">
    <location>
        <begin position="709"/>
        <end position="741"/>
    </location>
</feature>
<dbReference type="PRINTS" id="PR01415">
    <property type="entry name" value="ANKYRIN"/>
</dbReference>
<dbReference type="Pfam" id="PF20694">
    <property type="entry name" value="TRADD-like_N"/>
    <property type="match status" value="1"/>
</dbReference>
<proteinExistence type="predicted"/>
<keyword evidence="5" id="KW-1185">Reference proteome</keyword>
<dbReference type="Proteomes" id="UP001159405">
    <property type="component" value="Unassembled WGS sequence"/>
</dbReference>
<evidence type="ECO:0000313" key="4">
    <source>
        <dbReference type="EMBL" id="CAH3175263.1"/>
    </source>
</evidence>
<dbReference type="Gene3D" id="3.40.50.2000">
    <property type="entry name" value="Glycogen Phosphorylase B"/>
    <property type="match status" value="1"/>
</dbReference>
<feature type="repeat" description="ANK" evidence="1">
    <location>
        <begin position="1004"/>
        <end position="1036"/>
    </location>
</feature>